<feature type="transmembrane region" description="Helical" evidence="1">
    <location>
        <begin position="55"/>
        <end position="76"/>
    </location>
</feature>
<dbReference type="EMBL" id="JBGEDP010000001">
    <property type="protein sequence ID" value="MEY8018753.1"/>
    <property type="molecule type" value="Genomic_DNA"/>
</dbReference>
<evidence type="ECO:0000313" key="3">
    <source>
        <dbReference type="Proteomes" id="UP001564760"/>
    </source>
</evidence>
<evidence type="ECO:0000256" key="1">
    <source>
        <dbReference type="SAM" id="Phobius"/>
    </source>
</evidence>
<feature type="transmembrane region" description="Helical" evidence="1">
    <location>
        <begin position="20"/>
        <end position="40"/>
    </location>
</feature>
<dbReference type="Proteomes" id="UP001564760">
    <property type="component" value="Unassembled WGS sequence"/>
</dbReference>
<proteinExistence type="predicted"/>
<gene>
    <name evidence="2" type="ORF">AB8998_29190</name>
</gene>
<accession>A0ABV4C997</accession>
<comment type="caution">
    <text evidence="2">The sequence shown here is derived from an EMBL/GenBank/DDBJ whole genome shotgun (WGS) entry which is preliminary data.</text>
</comment>
<feature type="transmembrane region" description="Helical" evidence="1">
    <location>
        <begin position="88"/>
        <end position="109"/>
    </location>
</feature>
<organism evidence="2 3">
    <name type="scientific">Mycobacterium servetii</name>
    <dbReference type="NCBI Taxonomy" id="3237418"/>
    <lineage>
        <taxon>Bacteria</taxon>
        <taxon>Bacillati</taxon>
        <taxon>Actinomycetota</taxon>
        <taxon>Actinomycetes</taxon>
        <taxon>Mycobacteriales</taxon>
        <taxon>Mycobacteriaceae</taxon>
        <taxon>Mycobacterium</taxon>
    </lineage>
</organism>
<sequence>MRSFVRRYGLDARGWRTATVSAPFVVQIVLALLLLVMWALGKWLFTTESGRSERAWMLTALLVTTVVTLAVSGALLRSPSPARRGLSLSIAGSLAIVLSGGAVYAYMILR</sequence>
<protein>
    <recommendedName>
        <fullName evidence="4">Transmembrane protein</fullName>
    </recommendedName>
</protein>
<keyword evidence="1" id="KW-0472">Membrane</keyword>
<name>A0ABV4C997_9MYCO</name>
<reference evidence="2 3" key="1">
    <citation type="submission" date="2024-08" db="EMBL/GenBank/DDBJ databases">
        <title>Mycobacterium servetensis sp. nov., a novel rapid-growing mycobacterial species recovered from a human patient in Zaragoza, Spain.</title>
        <authorList>
            <person name="Tristancho-Baro A.I."/>
            <person name="Buenestado-Serrano S."/>
            <person name="Garcia De Viedma D."/>
            <person name="Milagro-Beamonte A."/>
            <person name="Burillo N."/>
            <person name="Sanz S."/>
            <person name="Lopez-Calleja A.I."/>
            <person name="Penas-Utrilla D."/>
            <person name="Guardingo M."/>
            <person name="Garcia M.J."/>
            <person name="Vinuelas-Bayon J."/>
        </authorList>
    </citation>
    <scope>NUCLEOTIDE SEQUENCE [LARGE SCALE GENOMIC DNA]</scope>
    <source>
        <strain evidence="3">HUMS_12744610</strain>
    </source>
</reference>
<keyword evidence="1" id="KW-1133">Transmembrane helix</keyword>
<keyword evidence="3" id="KW-1185">Reference proteome</keyword>
<evidence type="ECO:0000313" key="2">
    <source>
        <dbReference type="EMBL" id="MEY8018753.1"/>
    </source>
</evidence>
<keyword evidence="1" id="KW-0812">Transmembrane</keyword>
<dbReference type="RefSeq" id="WP_369741343.1">
    <property type="nucleotide sequence ID" value="NZ_JBGEDP010000001.1"/>
</dbReference>
<evidence type="ECO:0008006" key="4">
    <source>
        <dbReference type="Google" id="ProtNLM"/>
    </source>
</evidence>